<dbReference type="GO" id="GO:0003682">
    <property type="term" value="F:chromatin binding"/>
    <property type="evidence" value="ECO:0007669"/>
    <property type="project" value="TreeGrafter"/>
</dbReference>
<dbReference type="STRING" id="448386.A0A2V3IJ89"/>
<dbReference type="InterPro" id="IPR041355">
    <property type="entry name" value="Pre-SET_CXC"/>
</dbReference>
<feature type="compositionally biased region" description="Polar residues" evidence="7">
    <location>
        <begin position="1208"/>
        <end position="1217"/>
    </location>
</feature>
<gene>
    <name evidence="10" type="ORF">BWQ96_08132</name>
</gene>
<feature type="region of interest" description="Disordered" evidence="7">
    <location>
        <begin position="729"/>
        <end position="754"/>
    </location>
</feature>
<feature type="region of interest" description="Disordered" evidence="7">
    <location>
        <begin position="148"/>
        <end position="174"/>
    </location>
</feature>
<dbReference type="GO" id="GO:0035098">
    <property type="term" value="C:ESC/E(Z) complex"/>
    <property type="evidence" value="ECO:0007669"/>
    <property type="project" value="TreeGrafter"/>
</dbReference>
<keyword evidence="4" id="KW-0805">Transcription regulation</keyword>
<feature type="compositionally biased region" description="Basic and acidic residues" evidence="7">
    <location>
        <begin position="1179"/>
        <end position="1194"/>
    </location>
</feature>
<proteinExistence type="predicted"/>
<evidence type="ECO:0000313" key="11">
    <source>
        <dbReference type="Proteomes" id="UP000247409"/>
    </source>
</evidence>
<dbReference type="OrthoDB" id="6141102at2759"/>
<dbReference type="GO" id="GO:0031507">
    <property type="term" value="P:heterochromatin formation"/>
    <property type="evidence" value="ECO:0007669"/>
    <property type="project" value="TreeGrafter"/>
</dbReference>
<feature type="compositionally biased region" description="Basic and acidic residues" evidence="7">
    <location>
        <begin position="928"/>
        <end position="937"/>
    </location>
</feature>
<dbReference type="SMART" id="SM00317">
    <property type="entry name" value="SET"/>
    <property type="match status" value="1"/>
</dbReference>
<keyword evidence="5" id="KW-0804">Transcription</keyword>
<evidence type="ECO:0000256" key="6">
    <source>
        <dbReference type="ARBA" id="ARBA00048568"/>
    </source>
</evidence>
<dbReference type="Pfam" id="PF00856">
    <property type="entry name" value="SET"/>
    <property type="match status" value="1"/>
</dbReference>
<keyword evidence="1 10" id="KW-0489">Methyltransferase</keyword>
<feature type="region of interest" description="Disordered" evidence="7">
    <location>
        <begin position="922"/>
        <end position="1226"/>
    </location>
</feature>
<dbReference type="InterPro" id="IPR033467">
    <property type="entry name" value="Tesmin/TSO1-like_CXC"/>
</dbReference>
<dbReference type="InterPro" id="IPR046341">
    <property type="entry name" value="SET_dom_sf"/>
</dbReference>
<dbReference type="PANTHER" id="PTHR45747">
    <property type="entry name" value="HISTONE-LYSINE N-METHYLTRANSFERASE E(Z)"/>
    <property type="match status" value="1"/>
</dbReference>
<dbReference type="InterPro" id="IPR026489">
    <property type="entry name" value="CXC_dom"/>
</dbReference>
<dbReference type="PROSITE" id="PS51633">
    <property type="entry name" value="CXC"/>
    <property type="match status" value="1"/>
</dbReference>
<dbReference type="InterPro" id="IPR045318">
    <property type="entry name" value="EZH1/2-like"/>
</dbReference>
<dbReference type="PANTHER" id="PTHR45747:SF4">
    <property type="entry name" value="HISTONE-LYSINE N-METHYLTRANSFERASE E(Z)"/>
    <property type="match status" value="1"/>
</dbReference>
<dbReference type="PROSITE" id="PS50280">
    <property type="entry name" value="SET"/>
    <property type="match status" value="1"/>
</dbReference>
<evidence type="ECO:0000256" key="4">
    <source>
        <dbReference type="ARBA" id="ARBA00023015"/>
    </source>
</evidence>
<feature type="compositionally biased region" description="Basic and acidic residues" evidence="7">
    <location>
        <begin position="946"/>
        <end position="961"/>
    </location>
</feature>
<dbReference type="AlphaFoldDB" id="A0A2V3IJ89"/>
<dbReference type="EMBL" id="NBIV01000175">
    <property type="protein sequence ID" value="PXF42154.1"/>
    <property type="molecule type" value="Genomic_DNA"/>
</dbReference>
<dbReference type="GO" id="GO:0140951">
    <property type="term" value="F:histone H3K27 trimethyltransferase activity"/>
    <property type="evidence" value="ECO:0007669"/>
    <property type="project" value="UniProtKB-EC"/>
</dbReference>
<evidence type="ECO:0000256" key="2">
    <source>
        <dbReference type="ARBA" id="ARBA00022679"/>
    </source>
</evidence>
<feature type="compositionally biased region" description="Basic and acidic residues" evidence="7">
    <location>
        <begin position="971"/>
        <end position="983"/>
    </location>
</feature>
<keyword evidence="11" id="KW-1185">Reference proteome</keyword>
<evidence type="ECO:0000256" key="7">
    <source>
        <dbReference type="SAM" id="MobiDB-lite"/>
    </source>
</evidence>
<reference evidence="10 11" key="1">
    <citation type="journal article" date="2018" name="Mol. Biol. Evol.">
        <title>Analysis of the draft genome of the red seaweed Gracilariopsis chorda provides insights into genome size evolution in Rhodophyta.</title>
        <authorList>
            <person name="Lee J."/>
            <person name="Yang E.C."/>
            <person name="Graf L."/>
            <person name="Yang J.H."/>
            <person name="Qiu H."/>
            <person name="Zel Zion U."/>
            <person name="Chan C.X."/>
            <person name="Stephens T.G."/>
            <person name="Weber A.P.M."/>
            <person name="Boo G.H."/>
            <person name="Boo S.M."/>
            <person name="Kim K.M."/>
            <person name="Shin Y."/>
            <person name="Jung M."/>
            <person name="Lee S.J."/>
            <person name="Yim H.S."/>
            <person name="Lee J.H."/>
            <person name="Bhattacharya D."/>
            <person name="Yoon H.S."/>
        </authorList>
    </citation>
    <scope>NUCLEOTIDE SEQUENCE [LARGE SCALE GENOMIC DNA]</scope>
    <source>
        <strain evidence="10 11">SKKU-2015</strain>
        <tissue evidence="10">Whole body</tissue>
    </source>
</reference>
<evidence type="ECO:0000256" key="3">
    <source>
        <dbReference type="ARBA" id="ARBA00022691"/>
    </source>
</evidence>
<dbReference type="InterPro" id="IPR001214">
    <property type="entry name" value="SET_dom"/>
</dbReference>
<comment type="catalytic activity">
    <reaction evidence="6">
        <text>L-lysyl(27)-[histone H3] + 3 S-adenosyl-L-methionine = N(6),N(6),N(6)-trimethyl-L-lysyl(27)-[histone H3] + 3 S-adenosyl-L-homocysteine + 3 H(+)</text>
        <dbReference type="Rhea" id="RHEA:60292"/>
        <dbReference type="Rhea" id="RHEA-COMP:15535"/>
        <dbReference type="Rhea" id="RHEA-COMP:15548"/>
        <dbReference type="ChEBI" id="CHEBI:15378"/>
        <dbReference type="ChEBI" id="CHEBI:29969"/>
        <dbReference type="ChEBI" id="CHEBI:57856"/>
        <dbReference type="ChEBI" id="CHEBI:59789"/>
        <dbReference type="ChEBI" id="CHEBI:61961"/>
        <dbReference type="EC" id="2.1.1.356"/>
    </reaction>
</comment>
<feature type="compositionally biased region" description="Basic and acidic residues" evidence="7">
    <location>
        <begin position="1159"/>
        <end position="1172"/>
    </location>
</feature>
<dbReference type="Proteomes" id="UP000247409">
    <property type="component" value="Unassembled WGS sequence"/>
</dbReference>
<feature type="compositionally biased region" description="Low complexity" evidence="7">
    <location>
        <begin position="1143"/>
        <end position="1156"/>
    </location>
</feature>
<evidence type="ECO:0000259" key="9">
    <source>
        <dbReference type="PROSITE" id="PS51633"/>
    </source>
</evidence>
<evidence type="ECO:0000256" key="5">
    <source>
        <dbReference type="ARBA" id="ARBA00023163"/>
    </source>
</evidence>
<accession>A0A2V3IJ89</accession>
<name>A0A2V3IJ89_9FLOR</name>
<organism evidence="10 11">
    <name type="scientific">Gracilariopsis chorda</name>
    <dbReference type="NCBI Taxonomy" id="448386"/>
    <lineage>
        <taxon>Eukaryota</taxon>
        <taxon>Rhodophyta</taxon>
        <taxon>Florideophyceae</taxon>
        <taxon>Rhodymeniophycidae</taxon>
        <taxon>Gracilariales</taxon>
        <taxon>Gracilariaceae</taxon>
        <taxon>Gracilariopsis</taxon>
    </lineage>
</organism>
<dbReference type="CDD" id="cd10519">
    <property type="entry name" value="SET_EZH"/>
    <property type="match status" value="1"/>
</dbReference>
<evidence type="ECO:0000313" key="10">
    <source>
        <dbReference type="EMBL" id="PXF42154.1"/>
    </source>
</evidence>
<evidence type="ECO:0000259" key="8">
    <source>
        <dbReference type="PROSITE" id="PS50280"/>
    </source>
</evidence>
<feature type="domain" description="CXC" evidence="9">
    <location>
        <begin position="477"/>
        <end position="594"/>
    </location>
</feature>
<keyword evidence="2 10" id="KW-0808">Transferase</keyword>
<dbReference type="SUPFAM" id="SSF82199">
    <property type="entry name" value="SET domain"/>
    <property type="match status" value="1"/>
</dbReference>
<dbReference type="Gene3D" id="2.170.270.10">
    <property type="entry name" value="SET domain"/>
    <property type="match status" value="1"/>
</dbReference>
<feature type="compositionally biased region" description="Polar residues" evidence="7">
    <location>
        <begin position="739"/>
        <end position="754"/>
    </location>
</feature>
<dbReference type="SMART" id="SM01114">
    <property type="entry name" value="CXC"/>
    <property type="match status" value="1"/>
</dbReference>
<keyword evidence="3" id="KW-0949">S-adenosyl-L-methionine</keyword>
<comment type="caution">
    <text evidence="10">The sequence shown here is derived from an EMBL/GenBank/DDBJ whole genome shotgun (WGS) entry which is preliminary data.</text>
</comment>
<protein>
    <submittedName>
        <fullName evidence="10">Histone-lysine N-methyltransferase CLF</fullName>
    </submittedName>
</protein>
<evidence type="ECO:0000256" key="1">
    <source>
        <dbReference type="ARBA" id="ARBA00022603"/>
    </source>
</evidence>
<feature type="domain" description="SET" evidence="8">
    <location>
        <begin position="601"/>
        <end position="716"/>
    </location>
</feature>
<dbReference type="GO" id="GO:0032259">
    <property type="term" value="P:methylation"/>
    <property type="evidence" value="ECO:0007669"/>
    <property type="project" value="UniProtKB-KW"/>
</dbReference>
<sequence length="1226" mass="138437">MEEDRIENGKCFPLPPDELRTLVEKCFSEAKEKLALSRKRTILRNLKHAQDQTKAHHQQIVNRVGTNGQGRTTEDAALESVNAVRAVPSRPTSKKVLRDVSRCPNGLAWIRIRSNMRAADKGKDNFFVPYIGESDAHQNFSNKLAAETFEDDKRVPEDVSDDEESQHSDDDLEYAQNTVAVPEKRDSVNLLHKHTPPRQSSISEQVSSTPSLLCSAKRRKISEPVWKRASMRVALRQVVQKLNCPSVQPFAAVVCDVFGLTSAEEVLRCFQNVQYREEKYEEADREKHIRTAYRSEMLRILDGSLKPTPTESLNGDSIPFFICRQCYTYNCFLHGNQTAKPSRPIPDKTRKDSATRQLSTNIERNCDDRAQGKCWHINQHVHECTSWWRFHAKNAKKAEDVRVVIQELCHIFGADPCRVSSACKTLLTPYYADLNVTCCRIGYLFEVFGGIRHAESGLKTRRRMRKSFSVDCSKSKRQKMRMEDESGLRGGLRKDFEPCQHFGPCSSKSCPCVQNGVNCEKYCACNHTRAHRDRADRRLNCVNAFKGCTCRSAVACVSNACVCYSWKRECDPDLCRACHECKGDRNVKSCRNVGLLLGKRKRIVVGHSDTHGWGAFASSSIAKNEVIGEYVGEIVDQEHADRRGQLYDEVQYSFLFNITDDFALDSTRIGNKLRFCNHAFDPNCEARLMRVAGDIRVGLYAKRDIGKHEELFFDYKYKSGPDWAVPAKNEKSSRRYNTKQRNAPTAMKTASTNGVDKLSSSVALVNERQQSNDLPCEIKMEPKGKIKVSTRSQPREESPPVKLQRLQAGNTIHRTSNRKTDDGQAVLRSKPEHVVSKAEQAPRQRLSIWRGVLKRVAPRAADAISLDDLPRRRTQVGYIRGGVAEEVQARRGVTEKAGDIRDAATQEIQGRRDRGTLEKAQFANSSNDVKHDIRSSEGARVGNTMKSRELSRSIEPSRPDRISPGNLTPDKPNDWNKRLKEVFGSDNETDHEEHIEGPSAEPGSEAPCKDEPPIATNFRSKNPRLDSDERDESVSLPAKRRRPRIYSADAPQLETPLHKKKEKGSAIRNGAKKGTNPMTFTRDNPNGIRSRFVSHRNAREYETADGNGAPRRPKGSLSPLRTPRDRTGGVVSHLNRQPKGNMPASARSRSRPSTPRLTITKDRENVTRERPNRSSQRSADNRRRSYSEHTHGDPGQDEIPMVNLISDDGSQASSGSFNPGLFKWLR</sequence>
<dbReference type="Pfam" id="PF18264">
    <property type="entry name" value="preSET_CXC"/>
    <property type="match status" value="1"/>
</dbReference>